<dbReference type="EMBL" id="CP003843">
    <property type="protein sequence ID" value="AFS82918.1"/>
    <property type="molecule type" value="Genomic_DNA"/>
</dbReference>
<proteinExistence type="predicted"/>
<dbReference type="eggNOG" id="arCOG05276">
    <property type="taxonomic scope" value="Archaea"/>
</dbReference>
<dbReference type="RefSeq" id="WP_014965289.1">
    <property type="nucleotide sequence ID" value="NC_018656.1"/>
</dbReference>
<dbReference type="OrthoDB" id="70703at2157"/>
<gene>
    <name evidence="1" type="ORF">NSED_05580</name>
</gene>
<dbReference type="InterPro" id="IPR004260">
    <property type="entry name" value="Pyr-dimer_DNA_glycosylase"/>
</dbReference>
<evidence type="ECO:0000313" key="1">
    <source>
        <dbReference type="EMBL" id="AFS82918.1"/>
    </source>
</evidence>
<dbReference type="Proteomes" id="UP000006100">
    <property type="component" value="Chromosome"/>
</dbReference>
<dbReference type="InterPro" id="IPR024796">
    <property type="entry name" value="T4_endonuc_V"/>
</dbReference>
<name>K0B9S7_9ARCH</name>
<dbReference type="GeneID" id="13696909"/>
<organism evidence="1 2">
    <name type="scientific">Candidatus Nitrosopumilus sediminis</name>
    <dbReference type="NCBI Taxonomy" id="1229909"/>
    <lineage>
        <taxon>Archaea</taxon>
        <taxon>Nitrososphaerota</taxon>
        <taxon>Nitrososphaeria</taxon>
        <taxon>Nitrosopumilales</taxon>
        <taxon>Nitrosopumilaceae</taxon>
        <taxon>Nitrosopumilus</taxon>
    </lineage>
</organism>
<dbReference type="KEGG" id="nir:NSED_05580"/>
<evidence type="ECO:0008006" key="3">
    <source>
        <dbReference type="Google" id="ProtNLM"/>
    </source>
</evidence>
<protein>
    <recommendedName>
        <fullName evidence="3">Pyrimidine dimer DNA glycosylase</fullName>
    </recommendedName>
</protein>
<accession>K0B9S7</accession>
<evidence type="ECO:0000313" key="2">
    <source>
        <dbReference type="Proteomes" id="UP000006100"/>
    </source>
</evidence>
<keyword evidence="2" id="KW-1185">Reference proteome</keyword>
<sequence length="109" mass="12883">MRIWDISPNLLCRNHLLGEHRELHAMWVIITEKKKGYSLHPETLRWYGKLNALYLRHELLANEMCSRGYNHKSPLDKRKATGKSLQDVFIDDPLDQIKILKNKNCDCKI</sequence>
<dbReference type="HOGENOM" id="CLU_2313761_0_0_2"/>
<dbReference type="Gene3D" id="1.10.440.10">
    <property type="entry name" value="T4 endonuclease V"/>
    <property type="match status" value="1"/>
</dbReference>
<reference evidence="1 2" key="1">
    <citation type="journal article" date="2012" name="J. Bacteriol.">
        <title>Draft Genome Sequence of an Ammonia-Oxidizing Archaeon, "Candidatus Nitrosopumilus sediminis" AR2, from Svalbard in the Arctic Circle.</title>
        <authorList>
            <person name="Park S.J."/>
            <person name="Kim J.G."/>
            <person name="Jung M.Y."/>
            <person name="Kim S.J."/>
            <person name="Cha I.T."/>
            <person name="Ghai R."/>
            <person name="Martin-Cuadrado A.B."/>
            <person name="Rodriguez-Valera F."/>
            <person name="Rhee S.K."/>
        </authorList>
    </citation>
    <scope>NUCLEOTIDE SEQUENCE [LARGE SCALE GENOMIC DNA]</scope>
    <source>
        <strain evidence="1 2">AR2</strain>
    </source>
</reference>
<dbReference type="STRING" id="1229909.NSED_05580"/>
<dbReference type="PATRIC" id="fig|1229909.8.peg.1225"/>
<dbReference type="AlphaFoldDB" id="K0B9S7"/>
<dbReference type="SUPFAM" id="SSF47077">
    <property type="entry name" value="T4 endonuclease V"/>
    <property type="match status" value="1"/>
</dbReference>
<dbReference type="Pfam" id="PF03013">
    <property type="entry name" value="Pyr_excise"/>
    <property type="match status" value="1"/>
</dbReference>